<feature type="region of interest" description="Disordered" evidence="2">
    <location>
        <begin position="39"/>
        <end position="120"/>
    </location>
</feature>
<reference evidence="3" key="1">
    <citation type="submission" date="2013-04" db="EMBL/GenBank/DDBJ databases">
        <title>The Genome Sequence of Fonticula alba ATCC 38817.</title>
        <authorList>
            <consortium name="The Broad Institute Genomics Platform"/>
            <person name="Russ C."/>
            <person name="Cuomo C."/>
            <person name="Burger G."/>
            <person name="Gray M.W."/>
            <person name="Holland P.W.H."/>
            <person name="King N."/>
            <person name="Lang F.B.F."/>
            <person name="Roger A.J."/>
            <person name="Ruiz-Trillo I."/>
            <person name="Brown M."/>
            <person name="Walker B."/>
            <person name="Young S."/>
            <person name="Zeng Q."/>
            <person name="Gargeya S."/>
            <person name="Fitzgerald M."/>
            <person name="Haas B."/>
            <person name="Abouelleil A."/>
            <person name="Allen A.W."/>
            <person name="Alvarado L."/>
            <person name="Arachchi H.M."/>
            <person name="Berlin A.M."/>
            <person name="Chapman S.B."/>
            <person name="Gainer-Dewar J."/>
            <person name="Goldberg J."/>
            <person name="Griggs A."/>
            <person name="Gujja S."/>
            <person name="Hansen M."/>
            <person name="Howarth C."/>
            <person name="Imamovic A."/>
            <person name="Ireland A."/>
            <person name="Larimer J."/>
            <person name="McCowan C."/>
            <person name="Murphy C."/>
            <person name="Pearson M."/>
            <person name="Poon T.W."/>
            <person name="Priest M."/>
            <person name="Roberts A."/>
            <person name="Saif S."/>
            <person name="Shea T."/>
            <person name="Sisk P."/>
            <person name="Sykes S."/>
            <person name="Wortman J."/>
            <person name="Nusbaum C."/>
            <person name="Birren B."/>
        </authorList>
    </citation>
    <scope>NUCLEOTIDE SEQUENCE [LARGE SCALE GENOMIC DNA]</scope>
    <source>
        <strain evidence="3">ATCC 38817</strain>
    </source>
</reference>
<dbReference type="EMBL" id="KB932217">
    <property type="protein sequence ID" value="KCV67494.1"/>
    <property type="molecule type" value="Genomic_DNA"/>
</dbReference>
<gene>
    <name evidence="3" type="ORF">H696_06014</name>
</gene>
<evidence type="ECO:0000256" key="1">
    <source>
        <dbReference type="SAM" id="Coils"/>
    </source>
</evidence>
<evidence type="ECO:0000313" key="3">
    <source>
        <dbReference type="EMBL" id="KCV67494.1"/>
    </source>
</evidence>
<dbReference type="GeneID" id="20530739"/>
<dbReference type="OMA" id="HMETIDS"/>
<feature type="region of interest" description="Disordered" evidence="2">
    <location>
        <begin position="364"/>
        <end position="392"/>
    </location>
</feature>
<dbReference type="RefSeq" id="XP_009498055.1">
    <property type="nucleotide sequence ID" value="XM_009499780.1"/>
</dbReference>
<feature type="region of interest" description="Disordered" evidence="2">
    <location>
        <begin position="495"/>
        <end position="538"/>
    </location>
</feature>
<feature type="compositionally biased region" description="Low complexity" evidence="2">
    <location>
        <begin position="40"/>
        <end position="91"/>
    </location>
</feature>
<feature type="compositionally biased region" description="Low complexity" evidence="2">
    <location>
        <begin position="369"/>
        <end position="392"/>
    </location>
</feature>
<dbReference type="Proteomes" id="UP000030693">
    <property type="component" value="Unassembled WGS sequence"/>
</dbReference>
<name>A0A058YZT7_FONAL</name>
<feature type="coiled-coil region" evidence="1">
    <location>
        <begin position="276"/>
        <end position="310"/>
    </location>
</feature>
<keyword evidence="4" id="KW-1185">Reference proteome</keyword>
<proteinExistence type="predicted"/>
<keyword evidence="1" id="KW-0175">Coiled coil</keyword>
<protein>
    <submittedName>
        <fullName evidence="3">Uncharacterized protein</fullName>
    </submittedName>
</protein>
<organism evidence="3">
    <name type="scientific">Fonticula alba</name>
    <name type="common">Slime mold</name>
    <dbReference type="NCBI Taxonomy" id="691883"/>
    <lineage>
        <taxon>Eukaryota</taxon>
        <taxon>Rotosphaerida</taxon>
        <taxon>Fonticulaceae</taxon>
        <taxon>Fonticula</taxon>
    </lineage>
</organism>
<feature type="coiled-coil region" evidence="1">
    <location>
        <begin position="400"/>
        <end position="455"/>
    </location>
</feature>
<evidence type="ECO:0000256" key="2">
    <source>
        <dbReference type="SAM" id="MobiDB-lite"/>
    </source>
</evidence>
<dbReference type="AlphaFoldDB" id="A0A058YZT7"/>
<accession>A0A058YZT7</accession>
<evidence type="ECO:0000313" key="4">
    <source>
        <dbReference type="Proteomes" id="UP000030693"/>
    </source>
</evidence>
<sequence length="538" mass="55804">MPDPAADAQAPPGAPVRAEAAVSSVFKALVSGAALGAGRPSFSSLLSGTPTPSSLSSASPSSSGPVDVSVGAGAGAPSAGAESASRPGPSAAKRDMSPAAGPSRSDPDPGGRSTDPVALDDTLQSDLIRYRRTLASTVHACKKLTAERVSLRSALNRLEQLHAGLHRERDRLDTLSANFMESLQAASAGLGIDPAAEQPPADLDGALRQLDESSAASLSALVWNSLQLSHWLQPFVDSLSNAPQPSEPSTPTADSVDSADLEELLQIERTDKAEQILSFQRRLDTARLALAQAEESARASEARAVAAERSAALAEHARSAAESQALGHSMECQRLEAALLESQRNQAAQLLAAQQQIDDLRDQLDSARSPGSPGSPAGETSPGLGPRAGAPAAGGTAAAAARVEANAIVTQAEIQALRTEVRHYREKALRAEREADTLRAQLASTRTDLSALRLEQEHALAAAAGRPASPPPVLAPEPEPAALAAAAALDAERATVSRLTHRRALPSLSPDWPPRRRHRSGALASQRPRAPGPRRARP</sequence>